<evidence type="ECO:0000313" key="3">
    <source>
        <dbReference type="Proteomes" id="UP000530564"/>
    </source>
</evidence>
<dbReference type="Gene3D" id="2.60.120.10">
    <property type="entry name" value="Jelly Rolls"/>
    <property type="match status" value="1"/>
</dbReference>
<accession>A0A840A6W8</accession>
<feature type="domain" description="TehB/YeaR-like" evidence="1">
    <location>
        <begin position="18"/>
        <end position="96"/>
    </location>
</feature>
<organism evidence="2 3">
    <name type="scientific">Phenylobacterium haematophilum</name>
    <dbReference type="NCBI Taxonomy" id="98513"/>
    <lineage>
        <taxon>Bacteria</taxon>
        <taxon>Pseudomonadati</taxon>
        <taxon>Pseudomonadota</taxon>
        <taxon>Alphaproteobacteria</taxon>
        <taxon>Caulobacterales</taxon>
        <taxon>Caulobacteraceae</taxon>
        <taxon>Phenylobacterium</taxon>
    </lineage>
</organism>
<dbReference type="AlphaFoldDB" id="A0A840A6W8"/>
<sequence length="103" mass="11598">MPRDKPADRFPDDVVAYRRTPEFDAATTPPGLLGEHNTKAGVWGRIHVMEGALLYRVTDPRREATERLLTPDEPPGVVEPEIKHHVALTGPVRFYVEFLKAPD</sequence>
<dbReference type="Pfam" id="PF09313">
    <property type="entry name" value="TehB-like"/>
    <property type="match status" value="1"/>
</dbReference>
<dbReference type="EMBL" id="JACIDK010000009">
    <property type="protein sequence ID" value="MBB3893330.1"/>
    <property type="molecule type" value="Genomic_DNA"/>
</dbReference>
<comment type="caution">
    <text evidence="2">The sequence shown here is derived from an EMBL/GenBank/DDBJ whole genome shotgun (WGS) entry which is preliminary data.</text>
</comment>
<evidence type="ECO:0000313" key="2">
    <source>
        <dbReference type="EMBL" id="MBB3893330.1"/>
    </source>
</evidence>
<dbReference type="RefSeq" id="WP_183776844.1">
    <property type="nucleotide sequence ID" value="NZ_JACIDK010000009.1"/>
</dbReference>
<name>A0A840A6W8_9CAUL</name>
<dbReference type="Proteomes" id="UP000530564">
    <property type="component" value="Unassembled WGS sequence"/>
</dbReference>
<dbReference type="SUPFAM" id="SSF51197">
    <property type="entry name" value="Clavaminate synthase-like"/>
    <property type="match status" value="1"/>
</dbReference>
<proteinExistence type="predicted"/>
<evidence type="ECO:0000259" key="1">
    <source>
        <dbReference type="Pfam" id="PF09313"/>
    </source>
</evidence>
<keyword evidence="3" id="KW-1185">Reference proteome</keyword>
<dbReference type="InterPro" id="IPR014710">
    <property type="entry name" value="RmlC-like_jellyroll"/>
</dbReference>
<reference evidence="2 3" key="1">
    <citation type="submission" date="2020-08" db="EMBL/GenBank/DDBJ databases">
        <title>Genomic Encyclopedia of Type Strains, Phase IV (KMG-IV): sequencing the most valuable type-strain genomes for metagenomic binning, comparative biology and taxonomic classification.</title>
        <authorList>
            <person name="Goeker M."/>
        </authorList>
    </citation>
    <scope>NUCLEOTIDE SEQUENCE [LARGE SCALE GENOMIC DNA]</scope>
    <source>
        <strain evidence="2 3">DSM 21793</strain>
    </source>
</reference>
<protein>
    <submittedName>
        <fullName evidence="2">Tellurite resistance-related uncharacterized protein</fullName>
    </submittedName>
</protein>
<dbReference type="InterPro" id="IPR015392">
    <property type="entry name" value="TehB/YeaR-like_dom"/>
</dbReference>
<gene>
    <name evidence="2" type="ORF">GGQ61_004072</name>
</gene>